<feature type="transmembrane region" description="Helical" evidence="6">
    <location>
        <begin position="282"/>
        <end position="305"/>
    </location>
</feature>
<name>A0A4V2SUC3_9PSEU</name>
<dbReference type="GO" id="GO:0006825">
    <property type="term" value="P:copper ion transport"/>
    <property type="evidence" value="ECO:0007669"/>
    <property type="project" value="InterPro"/>
</dbReference>
<sequence length="346" mass="35576">MSDEDGVVRGSGTGRGAPAPRYTVSLGFGIAVLLGVFVALTIAPSGGVFEPEPLVHFGRPAASAVLHAAAVAAVGLSLLPLLIGLDRAQAAEPVLRKVRPIAAVASAVWAVAALITLVLQAAELYRSSQLDLAAIGTYVAEVNAGKALVAVVALALLHTVLGVLAVRRGERIPAELRAGLGVFALLPLPVTGHAASSEWQDITLVSIELHVLAAVAWAGGLAAVAVFLANNRTLLAHTLPRFSRLAAACLAVVTLTGVVNGGTELLTTPTREFWAALFGTGYGQLVLLKLGCVLVIAALAANIRVRLLPAIERHKRTALAGWVTLELTVLGLAFGVATVLSRTPFS</sequence>
<proteinExistence type="predicted"/>
<dbReference type="OrthoDB" id="3518068at2"/>
<dbReference type="RefSeq" id="WP_132876861.1">
    <property type="nucleotide sequence ID" value="NZ_SLXQ01000003.1"/>
</dbReference>
<evidence type="ECO:0000256" key="5">
    <source>
        <dbReference type="ARBA" id="ARBA00023136"/>
    </source>
</evidence>
<protein>
    <submittedName>
        <fullName evidence="8">Putative copper resistance protein D</fullName>
    </submittedName>
</protein>
<dbReference type="Pfam" id="PF05425">
    <property type="entry name" value="CopD"/>
    <property type="match status" value="1"/>
</dbReference>
<evidence type="ECO:0000256" key="2">
    <source>
        <dbReference type="ARBA" id="ARBA00022475"/>
    </source>
</evidence>
<keyword evidence="4 6" id="KW-1133">Transmembrane helix</keyword>
<dbReference type="PANTHER" id="PTHR34820:SF4">
    <property type="entry name" value="INNER MEMBRANE PROTEIN YEBZ"/>
    <property type="match status" value="1"/>
</dbReference>
<dbReference type="PANTHER" id="PTHR34820">
    <property type="entry name" value="INNER MEMBRANE PROTEIN YEBZ"/>
    <property type="match status" value="1"/>
</dbReference>
<dbReference type="InterPro" id="IPR008457">
    <property type="entry name" value="Cu-R_CopD_dom"/>
</dbReference>
<feature type="transmembrane region" description="Helical" evidence="6">
    <location>
        <begin position="207"/>
        <end position="230"/>
    </location>
</feature>
<keyword evidence="5 6" id="KW-0472">Membrane</keyword>
<evidence type="ECO:0000259" key="7">
    <source>
        <dbReference type="Pfam" id="PF05425"/>
    </source>
</evidence>
<feature type="transmembrane region" description="Helical" evidence="6">
    <location>
        <begin position="147"/>
        <end position="166"/>
    </location>
</feature>
<evidence type="ECO:0000256" key="3">
    <source>
        <dbReference type="ARBA" id="ARBA00022692"/>
    </source>
</evidence>
<organism evidence="8 9">
    <name type="scientific">Tamaricihabitans halophyticus</name>
    <dbReference type="NCBI Taxonomy" id="1262583"/>
    <lineage>
        <taxon>Bacteria</taxon>
        <taxon>Bacillati</taxon>
        <taxon>Actinomycetota</taxon>
        <taxon>Actinomycetes</taxon>
        <taxon>Pseudonocardiales</taxon>
        <taxon>Pseudonocardiaceae</taxon>
        <taxon>Tamaricihabitans</taxon>
    </lineage>
</organism>
<feature type="transmembrane region" description="Helical" evidence="6">
    <location>
        <begin position="24"/>
        <end position="44"/>
    </location>
</feature>
<feature type="transmembrane region" description="Helical" evidence="6">
    <location>
        <begin position="242"/>
        <end position="262"/>
    </location>
</feature>
<evidence type="ECO:0000256" key="4">
    <source>
        <dbReference type="ARBA" id="ARBA00022989"/>
    </source>
</evidence>
<keyword evidence="3 6" id="KW-0812">Transmembrane</keyword>
<accession>A0A4V2SUC3</accession>
<keyword evidence="2" id="KW-1003">Cell membrane</keyword>
<reference evidence="8 9" key="1">
    <citation type="submission" date="2019-03" db="EMBL/GenBank/DDBJ databases">
        <title>Genomic Encyclopedia of Type Strains, Phase IV (KMG-IV): sequencing the most valuable type-strain genomes for metagenomic binning, comparative biology and taxonomic classification.</title>
        <authorList>
            <person name="Goeker M."/>
        </authorList>
    </citation>
    <scope>NUCLEOTIDE SEQUENCE [LARGE SCALE GENOMIC DNA]</scope>
    <source>
        <strain evidence="8 9">DSM 45765</strain>
    </source>
</reference>
<evidence type="ECO:0000256" key="1">
    <source>
        <dbReference type="ARBA" id="ARBA00004651"/>
    </source>
</evidence>
<dbReference type="AlphaFoldDB" id="A0A4V2SUC3"/>
<keyword evidence="9" id="KW-1185">Reference proteome</keyword>
<feature type="domain" description="Copper resistance protein D" evidence="7">
    <location>
        <begin position="237"/>
        <end position="340"/>
    </location>
</feature>
<evidence type="ECO:0000313" key="8">
    <source>
        <dbReference type="EMBL" id="TCP54086.1"/>
    </source>
</evidence>
<comment type="caution">
    <text evidence="8">The sequence shown here is derived from an EMBL/GenBank/DDBJ whole genome shotgun (WGS) entry which is preliminary data.</text>
</comment>
<dbReference type="EMBL" id="SLXQ01000003">
    <property type="protein sequence ID" value="TCP54086.1"/>
    <property type="molecule type" value="Genomic_DNA"/>
</dbReference>
<dbReference type="GO" id="GO:0005886">
    <property type="term" value="C:plasma membrane"/>
    <property type="evidence" value="ECO:0007669"/>
    <property type="project" value="UniProtKB-SubCell"/>
</dbReference>
<feature type="transmembrane region" description="Helical" evidence="6">
    <location>
        <begin position="64"/>
        <end position="85"/>
    </location>
</feature>
<feature type="transmembrane region" description="Helical" evidence="6">
    <location>
        <begin position="317"/>
        <end position="340"/>
    </location>
</feature>
<evidence type="ECO:0000313" key="9">
    <source>
        <dbReference type="Proteomes" id="UP000294911"/>
    </source>
</evidence>
<dbReference type="InterPro" id="IPR032694">
    <property type="entry name" value="CopC/D"/>
</dbReference>
<dbReference type="Proteomes" id="UP000294911">
    <property type="component" value="Unassembled WGS sequence"/>
</dbReference>
<gene>
    <name evidence="8" type="ORF">EV191_103127</name>
</gene>
<feature type="transmembrane region" description="Helical" evidence="6">
    <location>
        <begin position="178"/>
        <end position="195"/>
    </location>
</feature>
<feature type="transmembrane region" description="Helical" evidence="6">
    <location>
        <begin position="101"/>
        <end position="122"/>
    </location>
</feature>
<evidence type="ECO:0000256" key="6">
    <source>
        <dbReference type="SAM" id="Phobius"/>
    </source>
</evidence>
<comment type="subcellular location">
    <subcellularLocation>
        <location evidence="1">Cell membrane</location>
        <topology evidence="1">Multi-pass membrane protein</topology>
    </subcellularLocation>
</comment>